<dbReference type="EMBL" id="KB320673">
    <property type="protein sequence ID" value="ELW65809.1"/>
    <property type="molecule type" value="Genomic_DNA"/>
</dbReference>
<evidence type="ECO:0000256" key="1">
    <source>
        <dbReference type="ARBA" id="ARBA00004123"/>
    </source>
</evidence>
<gene>
    <name evidence="5" type="ORF">TREES_T100018527</name>
</gene>
<dbReference type="GO" id="GO:0003723">
    <property type="term" value="F:RNA binding"/>
    <property type="evidence" value="ECO:0007669"/>
    <property type="project" value="TreeGrafter"/>
</dbReference>
<dbReference type="SUPFAM" id="SSF57997">
    <property type="entry name" value="Tropomyosin"/>
    <property type="match status" value="1"/>
</dbReference>
<feature type="region of interest" description="Disordered" evidence="4">
    <location>
        <begin position="28"/>
        <end position="77"/>
    </location>
</feature>
<feature type="region of interest" description="Disordered" evidence="4">
    <location>
        <begin position="349"/>
        <end position="373"/>
    </location>
</feature>
<dbReference type="GO" id="GO:0000463">
    <property type="term" value="P:maturation of LSU-rRNA from tricistronic rRNA transcript (SSU-rRNA, 5.8S rRNA, LSU-rRNA)"/>
    <property type="evidence" value="ECO:0007669"/>
    <property type="project" value="TreeGrafter"/>
</dbReference>
<dbReference type="Proteomes" id="UP000011518">
    <property type="component" value="Unassembled WGS sequence"/>
</dbReference>
<evidence type="ECO:0000256" key="2">
    <source>
        <dbReference type="ARBA" id="ARBA00023054"/>
    </source>
</evidence>
<protein>
    <submittedName>
        <fullName evidence="5">Pescadillo like protein</fullName>
    </submittedName>
</protein>
<organism evidence="5 6">
    <name type="scientific">Tupaia chinensis</name>
    <name type="common">Chinese tree shrew</name>
    <name type="synonym">Tupaia belangeri chinensis</name>
    <dbReference type="NCBI Taxonomy" id="246437"/>
    <lineage>
        <taxon>Eukaryota</taxon>
        <taxon>Metazoa</taxon>
        <taxon>Chordata</taxon>
        <taxon>Craniata</taxon>
        <taxon>Vertebrata</taxon>
        <taxon>Euteleostomi</taxon>
        <taxon>Mammalia</taxon>
        <taxon>Eutheria</taxon>
        <taxon>Euarchontoglires</taxon>
        <taxon>Scandentia</taxon>
        <taxon>Tupaiidae</taxon>
        <taxon>Tupaia</taxon>
    </lineage>
</organism>
<proteinExistence type="predicted"/>
<dbReference type="PANTHER" id="PTHR12221">
    <property type="entry name" value="PESCADILLO - RELATED"/>
    <property type="match status" value="1"/>
</dbReference>
<dbReference type="Pfam" id="PF06732">
    <property type="entry name" value="Pescadillo_N"/>
    <property type="match status" value="2"/>
</dbReference>
<evidence type="ECO:0000256" key="3">
    <source>
        <dbReference type="SAM" id="Coils"/>
    </source>
</evidence>
<evidence type="ECO:0000256" key="4">
    <source>
        <dbReference type="SAM" id="MobiDB-lite"/>
    </source>
</evidence>
<dbReference type="PANTHER" id="PTHR12221:SF6">
    <property type="entry name" value="PESCADILLO HOMOLOG"/>
    <property type="match status" value="1"/>
</dbReference>
<sequence length="465" mass="53632">MLEQMATYQDECQAQTQVKIAKILEEEKDKEQGKQVCSAPKLPGDGERHDPGASAASGLGRGRRAGPKAGAGREASRSSVRNLKVMWQLSINASRFEEVFKGAQEPLATALHKLEEVEKAVDESKRGMKMIENWAVKDEEKIEIQKMQLKEAKLIAEEADGKYEEAVSGKYSEKEDKYKEEIEHLSDKLQEAETHAECAERMVAKLEETIDDLEEKLAQAKEENVFVRKLRKVYGKSEWNTLERLKDNRPNYKLDHIVKEWSAKYHIHTIQLCRQLSMARALCKVFLSIKGIYYQVEVLGQPMVWITPYAFSHDHPTDVDYRVMATFTEFYTTLLGFLNFRLYQSLNLHPPPPPPSSRDEEEDEAGSEKEEEAQLTALEEQRMEQKKPRVMVTTVKLENKQWLAQEEESEAKRLAIMMMKQEKYLYNEIMFGKRCKVCEANKLAEKRKAHDEAVRAEKARKARLV</sequence>
<dbReference type="AlphaFoldDB" id="L9KTI6"/>
<accession>L9KTI6</accession>
<feature type="coiled-coil region" evidence="3">
    <location>
        <begin position="137"/>
        <end position="230"/>
    </location>
</feature>
<dbReference type="Pfam" id="PF00261">
    <property type="entry name" value="Tropomyosin"/>
    <property type="match status" value="1"/>
</dbReference>
<dbReference type="InParanoid" id="L9KTI6"/>
<name>L9KTI6_TUPCH</name>
<dbReference type="GO" id="GO:0070545">
    <property type="term" value="C:PeBoW complex"/>
    <property type="evidence" value="ECO:0007669"/>
    <property type="project" value="TreeGrafter"/>
</dbReference>
<reference evidence="6" key="1">
    <citation type="submission" date="2012-07" db="EMBL/GenBank/DDBJ databases">
        <title>Genome of the Chinese tree shrew, a rising model animal genetically related to primates.</title>
        <authorList>
            <person name="Zhang G."/>
            <person name="Fan Y."/>
            <person name="Yao Y."/>
            <person name="Huang Z."/>
        </authorList>
    </citation>
    <scope>NUCLEOTIDE SEQUENCE [LARGE SCALE GENOMIC DNA]</scope>
</reference>
<comment type="subcellular location">
    <subcellularLocation>
        <location evidence="1">Nucleus</location>
    </subcellularLocation>
</comment>
<keyword evidence="6" id="KW-1185">Reference proteome</keyword>
<reference evidence="6" key="2">
    <citation type="journal article" date="2013" name="Nat. Commun.">
        <title>Genome of the Chinese tree shrew.</title>
        <authorList>
            <person name="Fan Y."/>
            <person name="Huang Z.Y."/>
            <person name="Cao C.C."/>
            <person name="Chen C.S."/>
            <person name="Chen Y.X."/>
            <person name="Fan D.D."/>
            <person name="He J."/>
            <person name="Hou H.L."/>
            <person name="Hu L."/>
            <person name="Hu X.T."/>
            <person name="Jiang X.T."/>
            <person name="Lai R."/>
            <person name="Lang Y.S."/>
            <person name="Liang B."/>
            <person name="Liao S.G."/>
            <person name="Mu D."/>
            <person name="Ma Y.Y."/>
            <person name="Niu Y.Y."/>
            <person name="Sun X.Q."/>
            <person name="Xia J.Q."/>
            <person name="Xiao J."/>
            <person name="Xiong Z.Q."/>
            <person name="Xu L."/>
            <person name="Yang L."/>
            <person name="Zhang Y."/>
            <person name="Zhao W."/>
            <person name="Zhao X.D."/>
            <person name="Zheng Y.T."/>
            <person name="Zhou J.M."/>
            <person name="Zhu Y.B."/>
            <person name="Zhang G.J."/>
            <person name="Wang J."/>
            <person name="Yao Y.G."/>
        </authorList>
    </citation>
    <scope>NUCLEOTIDE SEQUENCE [LARGE SCALE GENOMIC DNA]</scope>
</reference>
<dbReference type="STRING" id="246437.L9KTI6"/>
<evidence type="ECO:0000313" key="6">
    <source>
        <dbReference type="Proteomes" id="UP000011518"/>
    </source>
</evidence>
<dbReference type="InterPro" id="IPR010613">
    <property type="entry name" value="PES"/>
</dbReference>
<dbReference type="Gene3D" id="1.20.5.170">
    <property type="match status" value="1"/>
</dbReference>
<feature type="compositionally biased region" description="Acidic residues" evidence="4">
    <location>
        <begin position="359"/>
        <end position="373"/>
    </location>
</feature>
<dbReference type="InterPro" id="IPR000533">
    <property type="entry name" value="Tropomyosin"/>
</dbReference>
<dbReference type="PRINTS" id="PR00194">
    <property type="entry name" value="TROPOMYOSIN"/>
</dbReference>
<evidence type="ECO:0000313" key="5">
    <source>
        <dbReference type="EMBL" id="ELW65809.1"/>
    </source>
</evidence>
<keyword evidence="2 3" id="KW-0175">Coiled coil</keyword>